<dbReference type="AlphaFoldDB" id="A0A653AXK7"/>
<feature type="domain" description="Isochorismatase-like" evidence="2">
    <location>
        <begin position="3"/>
        <end position="141"/>
    </location>
</feature>
<organism evidence="3">
    <name type="scientific">Ectopseudomonas oleovorans</name>
    <name type="common">Pseudomonas oleovorans</name>
    <dbReference type="NCBI Taxonomy" id="301"/>
    <lineage>
        <taxon>Bacteria</taxon>
        <taxon>Pseudomonadati</taxon>
        <taxon>Pseudomonadota</taxon>
        <taxon>Gammaproteobacteria</taxon>
        <taxon>Pseudomonadales</taxon>
        <taxon>Pseudomonadaceae</taxon>
        <taxon>Ectopseudomonas</taxon>
    </lineage>
</organism>
<dbReference type="PANTHER" id="PTHR43540:SF14">
    <property type="entry name" value="ISOCHORISMATASE"/>
    <property type="match status" value="1"/>
</dbReference>
<dbReference type="InterPro" id="IPR036380">
    <property type="entry name" value="Isochorismatase-like_sf"/>
</dbReference>
<dbReference type="Gene3D" id="3.40.50.850">
    <property type="entry name" value="Isochorismatase-like"/>
    <property type="match status" value="1"/>
</dbReference>
<dbReference type="InterPro" id="IPR050272">
    <property type="entry name" value="Isochorismatase-like_hydrls"/>
</dbReference>
<proteinExistence type="predicted"/>
<evidence type="ECO:0000259" key="2">
    <source>
        <dbReference type="Pfam" id="PF00857"/>
    </source>
</evidence>
<dbReference type="EMBL" id="LR130779">
    <property type="protein sequence ID" value="VDN61089.1"/>
    <property type="molecule type" value="Genomic_DNA"/>
</dbReference>
<dbReference type="CDD" id="cd01014">
    <property type="entry name" value="nicotinamidase_related"/>
    <property type="match status" value="1"/>
</dbReference>
<gene>
    <name evidence="3" type="ORF">POT9AD_0093</name>
</gene>
<dbReference type="InterPro" id="IPR000868">
    <property type="entry name" value="Isochorismatase-like_dom"/>
</dbReference>
<reference evidence="3" key="1">
    <citation type="submission" date="2018-11" db="EMBL/GenBank/DDBJ databases">
        <authorList>
            <consortium name="Genoscope - CEA"/>
            <person name="William W."/>
        </authorList>
    </citation>
    <scope>NUCLEOTIDE SEQUENCE [LARGE SCALE GENOMIC DNA]</scope>
    <source>
        <strain evidence="3">T9AD</strain>
    </source>
</reference>
<dbReference type="PANTHER" id="PTHR43540">
    <property type="entry name" value="PEROXYUREIDOACRYLATE/UREIDOACRYLATE AMIDOHYDROLASE-RELATED"/>
    <property type="match status" value="1"/>
</dbReference>
<accession>A0A653AXK7</accession>
<sequence length="179" mass="19486">MSTALLIIDVQHALCTGEYAAFDSDRVIERINTLSAQARAAHAPVVLIQHEENDGLLRFDTAPWQLADGLTTSPSDLRVRKTTPDSFHRTDLTQLLQARDISHLVICGLQSDFCVDTTTRRALALGYEVTLVEDAHSTVDNGVLTAAQITAHHNVTLANMTSFGKRATVIPAADVRIQA</sequence>
<protein>
    <submittedName>
        <fullName evidence="3">Isochorismatase</fullName>
    </submittedName>
</protein>
<dbReference type="OrthoDB" id="1157330at2"/>
<dbReference type="SUPFAM" id="SSF52499">
    <property type="entry name" value="Isochorismatase-like hydrolases"/>
    <property type="match status" value="1"/>
</dbReference>
<name>A0A653AXK7_ECTOL</name>
<dbReference type="GO" id="GO:0016787">
    <property type="term" value="F:hydrolase activity"/>
    <property type="evidence" value="ECO:0007669"/>
    <property type="project" value="UniProtKB-KW"/>
</dbReference>
<evidence type="ECO:0000256" key="1">
    <source>
        <dbReference type="ARBA" id="ARBA00022801"/>
    </source>
</evidence>
<dbReference type="Pfam" id="PF00857">
    <property type="entry name" value="Isochorismatase"/>
    <property type="match status" value="1"/>
</dbReference>
<keyword evidence="1" id="KW-0378">Hydrolase</keyword>
<evidence type="ECO:0000313" key="3">
    <source>
        <dbReference type="EMBL" id="VDN61089.1"/>
    </source>
</evidence>